<proteinExistence type="inferred from homology"/>
<comment type="caution">
    <text evidence="5">The sequence shown here is derived from an EMBL/GenBank/DDBJ whole genome shotgun (WGS) entry which is preliminary data.</text>
</comment>
<dbReference type="InterPro" id="IPR000415">
    <property type="entry name" value="Nitroreductase-like"/>
</dbReference>
<dbReference type="GO" id="GO:0016491">
    <property type="term" value="F:oxidoreductase activity"/>
    <property type="evidence" value="ECO:0007669"/>
    <property type="project" value="UniProtKB-KW"/>
</dbReference>
<evidence type="ECO:0000256" key="2">
    <source>
        <dbReference type="ARBA" id="ARBA00023002"/>
    </source>
</evidence>
<dbReference type="EMBL" id="BMNM01000006">
    <property type="protein sequence ID" value="GGI80050.1"/>
    <property type="molecule type" value="Genomic_DNA"/>
</dbReference>
<keyword evidence="3" id="KW-0812">Transmembrane</keyword>
<evidence type="ECO:0000256" key="1">
    <source>
        <dbReference type="ARBA" id="ARBA00007118"/>
    </source>
</evidence>
<dbReference type="Pfam" id="PF00881">
    <property type="entry name" value="Nitroreductase"/>
    <property type="match status" value="2"/>
</dbReference>
<protein>
    <submittedName>
        <fullName evidence="5">Nitroreductase</fullName>
    </submittedName>
</protein>
<reference evidence="5" key="2">
    <citation type="submission" date="2020-09" db="EMBL/GenBank/DDBJ databases">
        <authorList>
            <person name="Sun Q."/>
            <person name="Ohkuma M."/>
        </authorList>
    </citation>
    <scope>NUCLEOTIDE SEQUENCE</scope>
    <source>
        <strain evidence="5">JCM 11219</strain>
    </source>
</reference>
<sequence>MSRRTIRDFEDKDVPRDVIVKILDVARWSPSGSNLQDWRFVIIRDKKLIKALKMFSPGWIGRGSPTVIVICSDRKWAYEKGGILGGDTMYLIHAGIVLQSIALLAYSLGLGTNPILSFSKDAIKELLKLPEDWEPIILLLIGYPRSIPEPTPRLPLDKLTLWMGG</sequence>
<feature type="transmembrane region" description="Helical" evidence="3">
    <location>
        <begin position="90"/>
        <end position="109"/>
    </location>
</feature>
<name>A0A830E7V2_9CREN</name>
<evidence type="ECO:0000313" key="6">
    <source>
        <dbReference type="Proteomes" id="UP000657075"/>
    </source>
</evidence>
<evidence type="ECO:0000313" key="5">
    <source>
        <dbReference type="EMBL" id="GGI80050.1"/>
    </source>
</evidence>
<evidence type="ECO:0000256" key="3">
    <source>
        <dbReference type="SAM" id="Phobius"/>
    </source>
</evidence>
<dbReference type="InterPro" id="IPR029479">
    <property type="entry name" value="Nitroreductase"/>
</dbReference>
<feature type="domain" description="Nitroreductase" evidence="4">
    <location>
        <begin position="2"/>
        <end position="52"/>
    </location>
</feature>
<keyword evidence="3" id="KW-1133">Transmembrane helix</keyword>
<dbReference type="AlphaFoldDB" id="A0A830E7V2"/>
<reference evidence="5" key="1">
    <citation type="journal article" date="2014" name="Int. J. Syst. Evol. Microbiol.">
        <title>Complete genome sequence of Corynebacterium casei LMG S-19264T (=DSM 44701T), isolated from a smear-ripened cheese.</title>
        <authorList>
            <consortium name="US DOE Joint Genome Institute (JGI-PGF)"/>
            <person name="Walter F."/>
            <person name="Albersmeier A."/>
            <person name="Kalinowski J."/>
            <person name="Ruckert C."/>
        </authorList>
    </citation>
    <scope>NUCLEOTIDE SEQUENCE</scope>
    <source>
        <strain evidence="5">JCM 11219</strain>
    </source>
</reference>
<dbReference type="Gene3D" id="3.40.109.10">
    <property type="entry name" value="NADH Oxidase"/>
    <property type="match status" value="1"/>
</dbReference>
<keyword evidence="2" id="KW-0560">Oxidoreductase</keyword>
<keyword evidence="3" id="KW-0472">Membrane</keyword>
<organism evidence="5 6">
    <name type="scientific">Vulcanisaeta souniana JCM 11219</name>
    <dbReference type="NCBI Taxonomy" id="1293586"/>
    <lineage>
        <taxon>Archaea</taxon>
        <taxon>Thermoproteota</taxon>
        <taxon>Thermoprotei</taxon>
        <taxon>Thermoproteales</taxon>
        <taxon>Thermoproteaceae</taxon>
        <taxon>Vulcanisaeta</taxon>
    </lineage>
</organism>
<dbReference type="PANTHER" id="PTHR43673:SF10">
    <property type="entry name" value="NADH DEHYDROGENASE_NAD(P)H NITROREDUCTASE XCC3605-RELATED"/>
    <property type="match status" value="1"/>
</dbReference>
<gene>
    <name evidence="5" type="ORF">GCM10007112_16280</name>
</gene>
<dbReference type="SUPFAM" id="SSF55469">
    <property type="entry name" value="FMN-dependent nitroreductase-like"/>
    <property type="match status" value="1"/>
</dbReference>
<evidence type="ECO:0000259" key="4">
    <source>
        <dbReference type="Pfam" id="PF00881"/>
    </source>
</evidence>
<feature type="domain" description="Nitroreductase" evidence="4">
    <location>
        <begin position="62"/>
        <end position="143"/>
    </location>
</feature>
<accession>A0A830E7V2</accession>
<dbReference type="PANTHER" id="PTHR43673">
    <property type="entry name" value="NAD(P)H NITROREDUCTASE YDGI-RELATED"/>
    <property type="match status" value="1"/>
</dbReference>
<dbReference type="Proteomes" id="UP000657075">
    <property type="component" value="Unassembled WGS sequence"/>
</dbReference>
<comment type="similarity">
    <text evidence="1">Belongs to the nitroreductase family.</text>
</comment>